<feature type="compositionally biased region" description="Basic residues" evidence="1">
    <location>
        <begin position="144"/>
        <end position="153"/>
    </location>
</feature>
<feature type="region of interest" description="Disordered" evidence="1">
    <location>
        <begin position="69"/>
        <end position="153"/>
    </location>
</feature>
<organism evidence="2">
    <name type="scientific">uncultured Rubrobacteraceae bacterium</name>
    <dbReference type="NCBI Taxonomy" id="349277"/>
    <lineage>
        <taxon>Bacteria</taxon>
        <taxon>Bacillati</taxon>
        <taxon>Actinomycetota</taxon>
        <taxon>Rubrobacteria</taxon>
        <taxon>Rubrobacterales</taxon>
        <taxon>Rubrobacteraceae</taxon>
        <taxon>environmental samples</taxon>
    </lineage>
</organism>
<feature type="compositionally biased region" description="Basic residues" evidence="1">
    <location>
        <begin position="238"/>
        <end position="249"/>
    </location>
</feature>
<feature type="region of interest" description="Disordered" evidence="1">
    <location>
        <begin position="1"/>
        <end position="25"/>
    </location>
</feature>
<feature type="non-terminal residue" evidence="2">
    <location>
        <position position="1"/>
    </location>
</feature>
<feature type="compositionally biased region" description="Basic residues" evidence="1">
    <location>
        <begin position="109"/>
        <end position="118"/>
    </location>
</feature>
<proteinExistence type="predicted"/>
<evidence type="ECO:0000256" key="1">
    <source>
        <dbReference type="SAM" id="MobiDB-lite"/>
    </source>
</evidence>
<feature type="non-terminal residue" evidence="2">
    <location>
        <position position="285"/>
    </location>
</feature>
<feature type="region of interest" description="Disordered" evidence="1">
    <location>
        <begin position="226"/>
        <end position="285"/>
    </location>
</feature>
<gene>
    <name evidence="2" type="ORF">AVDCRST_MAG02-1044</name>
</gene>
<accession>A0A6J4QUN2</accession>
<name>A0A6J4QUN2_9ACTN</name>
<sequence length="285" mass="30650">GRAVKDRAASGPGPGRDRGSLRGRARHRVRAVFGLRAGHRHDGAYAGRVPRDPLGRGLLRLAGPHPVRLGGLDGRLHGPGCARRARAQEVQRSPLGGGVPVADHDPPPRRRRRDRARRRADGARGEAGGPSRPDRRARGLPRPALRRALRRHHPHLRVEGGAFYNARDARGVAGGGLGPRGRCPYFGGRGLAAVLVRGLPRDLALRGGGEPPGLRLHVRGLRGALPSRQVLPDDPARHGLRRVQGHRPRREADGDGDQHPHRPRHRRDCGPVPAAGQGPGAPPWV</sequence>
<evidence type="ECO:0000313" key="2">
    <source>
        <dbReference type="EMBL" id="CAA9451151.1"/>
    </source>
</evidence>
<reference evidence="2" key="1">
    <citation type="submission" date="2020-02" db="EMBL/GenBank/DDBJ databases">
        <authorList>
            <person name="Meier V. D."/>
        </authorList>
    </citation>
    <scope>NUCLEOTIDE SEQUENCE</scope>
    <source>
        <strain evidence="2">AVDCRST_MAG02</strain>
    </source>
</reference>
<protein>
    <submittedName>
        <fullName evidence="2">Uncharacterized protein</fullName>
    </submittedName>
</protein>
<dbReference type="EMBL" id="CADCVH010000031">
    <property type="protein sequence ID" value="CAA9451151.1"/>
    <property type="molecule type" value="Genomic_DNA"/>
</dbReference>
<feature type="compositionally biased region" description="Basic and acidic residues" evidence="1">
    <location>
        <begin position="250"/>
        <end position="260"/>
    </location>
</feature>
<dbReference type="AlphaFoldDB" id="A0A6J4QUN2"/>